<dbReference type="Pfam" id="PF03176">
    <property type="entry name" value="MMPL"/>
    <property type="match status" value="2"/>
</dbReference>
<evidence type="ECO:0000256" key="6">
    <source>
        <dbReference type="SAM" id="Phobius"/>
    </source>
</evidence>
<accession>A0A966DSV0</accession>
<feature type="domain" description="SSD" evidence="7">
    <location>
        <begin position="632"/>
        <end position="760"/>
    </location>
</feature>
<evidence type="ECO:0000313" key="9">
    <source>
        <dbReference type="Proteomes" id="UP000638732"/>
    </source>
</evidence>
<feature type="transmembrane region" description="Helical" evidence="6">
    <location>
        <begin position="276"/>
        <end position="297"/>
    </location>
</feature>
<feature type="transmembrane region" description="Helical" evidence="6">
    <location>
        <begin position="317"/>
        <end position="340"/>
    </location>
</feature>
<dbReference type="InterPro" id="IPR000731">
    <property type="entry name" value="SSD"/>
</dbReference>
<comment type="subcellular location">
    <subcellularLocation>
        <location evidence="1">Cell membrane</location>
        <topology evidence="1">Multi-pass membrane protein</topology>
    </subcellularLocation>
</comment>
<name>A0A966DSV0_9SPHI</name>
<gene>
    <name evidence="8" type="ORF">GSY63_05015</name>
</gene>
<feature type="transmembrane region" description="Helical" evidence="6">
    <location>
        <begin position="608"/>
        <end position="627"/>
    </location>
</feature>
<dbReference type="PANTHER" id="PTHR33406">
    <property type="entry name" value="MEMBRANE PROTEIN MJ1562-RELATED"/>
    <property type="match status" value="1"/>
</dbReference>
<feature type="transmembrane region" description="Helical" evidence="6">
    <location>
        <begin position="733"/>
        <end position="759"/>
    </location>
</feature>
<dbReference type="AlphaFoldDB" id="A0A966DSV0"/>
<dbReference type="PROSITE" id="PS50156">
    <property type="entry name" value="SSD"/>
    <property type="match status" value="2"/>
</dbReference>
<dbReference type="Gene3D" id="1.20.1640.10">
    <property type="entry name" value="Multidrug efflux transporter AcrB transmembrane domain"/>
    <property type="match status" value="2"/>
</dbReference>
<dbReference type="SUPFAM" id="SSF82866">
    <property type="entry name" value="Multidrug efflux transporter AcrB transmembrane domain"/>
    <property type="match status" value="2"/>
</dbReference>
<dbReference type="GO" id="GO:0005886">
    <property type="term" value="C:plasma membrane"/>
    <property type="evidence" value="ECO:0007669"/>
    <property type="project" value="UniProtKB-SubCell"/>
</dbReference>
<proteinExistence type="predicted"/>
<dbReference type="InterPro" id="IPR050545">
    <property type="entry name" value="Mycobact_MmpL"/>
</dbReference>
<keyword evidence="4 6" id="KW-1133">Transmembrane helix</keyword>
<evidence type="ECO:0000256" key="3">
    <source>
        <dbReference type="ARBA" id="ARBA00022692"/>
    </source>
</evidence>
<reference evidence="8" key="1">
    <citation type="submission" date="2020-01" db="EMBL/GenBank/DDBJ databases">
        <authorList>
            <person name="Seo Y.L."/>
        </authorList>
    </citation>
    <scope>NUCLEOTIDE SEQUENCE</scope>
    <source>
        <strain evidence="8">R11</strain>
    </source>
</reference>
<dbReference type="Proteomes" id="UP000638732">
    <property type="component" value="Unassembled WGS sequence"/>
</dbReference>
<dbReference type="PANTHER" id="PTHR33406:SF12">
    <property type="entry name" value="BLR2997 PROTEIN"/>
    <property type="match status" value="1"/>
</dbReference>
<evidence type="ECO:0000259" key="7">
    <source>
        <dbReference type="PROSITE" id="PS50156"/>
    </source>
</evidence>
<feature type="transmembrane region" description="Helical" evidence="6">
    <location>
        <begin position="404"/>
        <end position="421"/>
    </location>
</feature>
<feature type="transmembrane region" description="Helical" evidence="6">
    <location>
        <begin position="346"/>
        <end position="372"/>
    </location>
</feature>
<feature type="transmembrane region" description="Helical" evidence="6">
    <location>
        <begin position="662"/>
        <end position="682"/>
    </location>
</feature>
<protein>
    <submittedName>
        <fullName evidence="8">MMPL family transporter</fullName>
    </submittedName>
</protein>
<keyword evidence="5 6" id="KW-0472">Membrane</keyword>
<comment type="caution">
    <text evidence="8">The sequence shown here is derived from an EMBL/GenBank/DDBJ whole genome shotgun (WGS) entry which is preliminary data.</text>
</comment>
<evidence type="ECO:0000256" key="2">
    <source>
        <dbReference type="ARBA" id="ARBA00022475"/>
    </source>
</evidence>
<sequence>MIWKKIADLILKNRLAVIIIVTLLSAFMGFKASQVKLTYNAGKVLPVTDSAYIRFTKFQKKFGQDGTALVLGIKSDNLFQKDLFNDWYQLGLNVQHLNGIKAVVSLANIYNLTKDTVQHRFVLKPLITHKLTSDQELDSVRNQILGLPFYDGLVLSEDHKSTLMAITFDNKVVNSPARIPVINEIMRQGKLFEQKHHIQVHASGLPLIRTVVSDLVSHEFALFLGLSLLITAIILLLFFRTAYAVIFPVFVVVLGVIWSLGLLVLNHFNITLLTGIIPPLVVVIGIPNCVFILNKYYHEFALTGDKMKSLYIVIEKVGITTFIANVTTAIGFGVLCFTNSQILMEFGLVASLSIMATFALSLVLIPVIFSYLPAPKQRQSGIKDRKFISFFLQKIDYLVQNARPAIYIGTTILVMICFYGMSRINVNGYIVDDLPKNSSILSDLRFFESSFKGVLPLEVSVESKHKNGLTNLAVMRKVEKLEDLISSYPEFSKSLSLIQVLKFSTQAFYGGKQEFYRLPDGLEQNFILSYAANSGKGTNMLKNYLDSTKQTTRISFQMVDAGSKKLNSLFTELQPRIDSIFNPKNFHVELTGSSVIFVKGNNYLIKNLYESLALAIFLIGIIMWILFRGLKMVLISLLPNLIPLIITAGIMGFFGIPLKPSTILIFSIAMGISSDQTIYFLTRYRQELHNGKKSISQVVSDTIRETGVSMIYIATVLFFGFGIFAASTFGGTVALGILLSITLLIAMITNLTLLPAFLLSLEKRNKKTEAIAEPLAEMEAPAL</sequence>
<keyword evidence="9" id="KW-1185">Reference proteome</keyword>
<evidence type="ECO:0000256" key="5">
    <source>
        <dbReference type="ARBA" id="ARBA00023136"/>
    </source>
</evidence>
<keyword evidence="3 6" id="KW-0812">Transmembrane</keyword>
<feature type="transmembrane region" description="Helical" evidence="6">
    <location>
        <begin position="634"/>
        <end position="656"/>
    </location>
</feature>
<dbReference type="RefSeq" id="WP_166584732.1">
    <property type="nucleotide sequence ID" value="NZ_WWEO01000039.1"/>
</dbReference>
<feature type="transmembrane region" description="Helical" evidence="6">
    <location>
        <begin position="245"/>
        <end position="264"/>
    </location>
</feature>
<dbReference type="EMBL" id="WWEO01000039">
    <property type="protein sequence ID" value="NCD68711.1"/>
    <property type="molecule type" value="Genomic_DNA"/>
</dbReference>
<keyword evidence="2" id="KW-1003">Cell membrane</keyword>
<feature type="transmembrane region" description="Helical" evidence="6">
    <location>
        <begin position="703"/>
        <end position="727"/>
    </location>
</feature>
<evidence type="ECO:0000256" key="4">
    <source>
        <dbReference type="ARBA" id="ARBA00022989"/>
    </source>
</evidence>
<evidence type="ECO:0000256" key="1">
    <source>
        <dbReference type="ARBA" id="ARBA00004651"/>
    </source>
</evidence>
<evidence type="ECO:0000313" key="8">
    <source>
        <dbReference type="EMBL" id="NCD68711.1"/>
    </source>
</evidence>
<reference evidence="8" key="2">
    <citation type="submission" date="2020-10" db="EMBL/GenBank/DDBJ databases">
        <title>Mucilaginibacter sp. nov., isolated from soil.</title>
        <authorList>
            <person name="Jeon C.O."/>
        </authorList>
    </citation>
    <scope>NUCLEOTIDE SEQUENCE</scope>
    <source>
        <strain evidence="8">R11</strain>
    </source>
</reference>
<feature type="transmembrane region" description="Helical" evidence="6">
    <location>
        <begin position="220"/>
        <end position="238"/>
    </location>
</feature>
<organism evidence="8 9">
    <name type="scientific">Mucilaginibacter agri</name>
    <dbReference type="NCBI Taxonomy" id="2695265"/>
    <lineage>
        <taxon>Bacteria</taxon>
        <taxon>Pseudomonadati</taxon>
        <taxon>Bacteroidota</taxon>
        <taxon>Sphingobacteriia</taxon>
        <taxon>Sphingobacteriales</taxon>
        <taxon>Sphingobacteriaceae</taxon>
        <taxon>Mucilaginibacter</taxon>
    </lineage>
</organism>
<dbReference type="InterPro" id="IPR004869">
    <property type="entry name" value="MMPL_dom"/>
</dbReference>
<feature type="domain" description="SSD" evidence="7">
    <location>
        <begin position="249"/>
        <end position="371"/>
    </location>
</feature>